<dbReference type="SUPFAM" id="SSF55120">
    <property type="entry name" value="Pseudouridine synthase"/>
    <property type="match status" value="1"/>
</dbReference>
<dbReference type="SUPFAM" id="SSF55174">
    <property type="entry name" value="Alpha-L RNA-binding motif"/>
    <property type="match status" value="1"/>
</dbReference>
<feature type="domain" description="RNA-binding S4" evidence="5">
    <location>
        <begin position="3"/>
        <end position="62"/>
    </location>
</feature>
<dbReference type="PROSITE" id="PS50889">
    <property type="entry name" value="S4"/>
    <property type="match status" value="1"/>
</dbReference>
<dbReference type="InterPro" id="IPR020094">
    <property type="entry name" value="TruA/RsuA/RluB/E/F_N"/>
</dbReference>
<dbReference type="SMART" id="SM00363">
    <property type="entry name" value="S4"/>
    <property type="match status" value="1"/>
</dbReference>
<dbReference type="FunFam" id="3.10.290.10:FF:000003">
    <property type="entry name" value="Pseudouridine synthase"/>
    <property type="match status" value="1"/>
</dbReference>
<dbReference type="GO" id="GO:0120159">
    <property type="term" value="F:rRNA pseudouridine synthase activity"/>
    <property type="evidence" value="ECO:0007669"/>
    <property type="project" value="UniProtKB-ARBA"/>
</dbReference>
<dbReference type="EMBL" id="BRLB01000007">
    <property type="protein sequence ID" value="GKX30151.1"/>
    <property type="molecule type" value="Genomic_DNA"/>
</dbReference>
<dbReference type="InterPro" id="IPR006145">
    <property type="entry name" value="PsdUridine_synth_RsuA/RluA"/>
</dbReference>
<gene>
    <name evidence="6" type="primary">rluB</name>
    <name evidence="6" type="ORF">SH1V18_26310</name>
</gene>
<dbReference type="Gene3D" id="3.10.290.10">
    <property type="entry name" value="RNA-binding S4 domain"/>
    <property type="match status" value="1"/>
</dbReference>
<dbReference type="NCBIfam" id="TIGR00093">
    <property type="entry name" value="pseudouridine synthase"/>
    <property type="match status" value="1"/>
</dbReference>
<dbReference type="InterPro" id="IPR020103">
    <property type="entry name" value="PsdUridine_synth_cat_dom_sf"/>
</dbReference>
<dbReference type="Gene3D" id="3.30.70.1560">
    <property type="entry name" value="Alpha-L RNA-binding motif"/>
    <property type="match status" value="1"/>
</dbReference>
<protein>
    <recommendedName>
        <fullName evidence="4">Pseudouridine synthase</fullName>
        <ecNumber evidence="4">5.4.99.-</ecNumber>
    </recommendedName>
</protein>
<evidence type="ECO:0000313" key="6">
    <source>
        <dbReference type="EMBL" id="GKX30151.1"/>
    </source>
</evidence>
<dbReference type="Proteomes" id="UP001144256">
    <property type="component" value="Unassembled WGS sequence"/>
</dbReference>
<evidence type="ECO:0000313" key="7">
    <source>
        <dbReference type="Proteomes" id="UP001144256"/>
    </source>
</evidence>
<comment type="similarity">
    <text evidence="1 4">Belongs to the pseudouridine synthase RsuA family.</text>
</comment>
<dbReference type="InterPro" id="IPR002942">
    <property type="entry name" value="S4_RNA-bd"/>
</dbReference>
<evidence type="ECO:0000256" key="2">
    <source>
        <dbReference type="ARBA" id="ARBA00023235"/>
    </source>
</evidence>
<dbReference type="Pfam" id="PF01479">
    <property type="entry name" value="S4"/>
    <property type="match status" value="1"/>
</dbReference>
<dbReference type="InterPro" id="IPR050343">
    <property type="entry name" value="RsuA_PseudoU_synthase"/>
</dbReference>
<name>A0A9W6DEG3_9FIRM</name>
<keyword evidence="2 4" id="KW-0413">Isomerase</keyword>
<keyword evidence="3" id="KW-0694">RNA-binding</keyword>
<dbReference type="InterPro" id="IPR036986">
    <property type="entry name" value="S4_RNA-bd_sf"/>
</dbReference>
<comment type="caution">
    <text evidence="6">The sequence shown here is derived from an EMBL/GenBank/DDBJ whole genome shotgun (WGS) entry which is preliminary data.</text>
</comment>
<accession>A0A9W6DEG3</accession>
<dbReference type="CDD" id="cd00165">
    <property type="entry name" value="S4"/>
    <property type="match status" value="1"/>
</dbReference>
<dbReference type="GO" id="GO:0003723">
    <property type="term" value="F:RNA binding"/>
    <property type="evidence" value="ECO:0007669"/>
    <property type="project" value="UniProtKB-KW"/>
</dbReference>
<evidence type="ECO:0000259" key="5">
    <source>
        <dbReference type="SMART" id="SM00363"/>
    </source>
</evidence>
<dbReference type="InterPro" id="IPR000748">
    <property type="entry name" value="PsdUridine_synth_RsuA/RluB/E/F"/>
</dbReference>
<evidence type="ECO:0000256" key="1">
    <source>
        <dbReference type="ARBA" id="ARBA00008348"/>
    </source>
</evidence>
<dbReference type="CDD" id="cd02870">
    <property type="entry name" value="PseudoU_synth_RsuA_like"/>
    <property type="match status" value="1"/>
</dbReference>
<dbReference type="GO" id="GO:0000455">
    <property type="term" value="P:enzyme-directed rRNA pseudouridine synthesis"/>
    <property type="evidence" value="ECO:0007669"/>
    <property type="project" value="UniProtKB-ARBA"/>
</dbReference>
<dbReference type="EC" id="5.4.99.-" evidence="4"/>
<dbReference type="Pfam" id="PF00849">
    <property type="entry name" value="PseudoU_synth_2"/>
    <property type="match status" value="1"/>
</dbReference>
<evidence type="ECO:0000256" key="4">
    <source>
        <dbReference type="RuleBase" id="RU003887"/>
    </source>
</evidence>
<evidence type="ECO:0000256" key="3">
    <source>
        <dbReference type="PROSITE-ProRule" id="PRU00182"/>
    </source>
</evidence>
<dbReference type="InterPro" id="IPR018496">
    <property type="entry name" value="PsdUridine_synth_RsuA/RluB_CS"/>
</dbReference>
<organism evidence="6 7">
    <name type="scientific">Vallitalea longa</name>
    <dbReference type="NCBI Taxonomy" id="2936439"/>
    <lineage>
        <taxon>Bacteria</taxon>
        <taxon>Bacillati</taxon>
        <taxon>Bacillota</taxon>
        <taxon>Clostridia</taxon>
        <taxon>Lachnospirales</taxon>
        <taxon>Vallitaleaceae</taxon>
        <taxon>Vallitalea</taxon>
    </lineage>
</organism>
<dbReference type="InterPro" id="IPR042092">
    <property type="entry name" value="PsdUridine_s_RsuA/RluB/E/F_cat"/>
</dbReference>
<dbReference type="PROSITE" id="PS01149">
    <property type="entry name" value="PSI_RSU"/>
    <property type="match status" value="1"/>
</dbReference>
<dbReference type="Gene3D" id="3.30.70.580">
    <property type="entry name" value="Pseudouridine synthase I, catalytic domain, N-terminal subdomain"/>
    <property type="match status" value="1"/>
</dbReference>
<dbReference type="RefSeq" id="WP_281816076.1">
    <property type="nucleotide sequence ID" value="NZ_BRLB01000007.1"/>
</dbReference>
<proteinExistence type="inferred from homology"/>
<dbReference type="PANTHER" id="PTHR47683:SF2">
    <property type="entry name" value="RNA-BINDING S4 DOMAIN-CONTAINING PROTEIN"/>
    <property type="match status" value="1"/>
</dbReference>
<dbReference type="AlphaFoldDB" id="A0A9W6DEG3"/>
<dbReference type="PANTHER" id="PTHR47683">
    <property type="entry name" value="PSEUDOURIDINE SYNTHASE FAMILY PROTEIN-RELATED"/>
    <property type="match status" value="1"/>
</dbReference>
<keyword evidence="7" id="KW-1185">Reference proteome</keyword>
<sequence>MEVRLQKYLADAGIASRRKCENLILEGKVSVNGRQVKELGIKVNADKDTVKYNGKIVKNKKSFIYIMLNKPTGYITSVSDEKARKTVMDLVDIKTRIYPIGRLDYNTSGLLLLTNDGDLTYRLTHPKHEVDKKYIAVVKGVPSEDNLNKLRKGTDIGEYKISTSKIRILEKIKDKTKLQVIIHEGKNRQVRKMFEYIGCPVLKLKRVAVGKLQIEDLPQGRYRHLNNDEINYLKNL</sequence>
<reference evidence="6" key="1">
    <citation type="submission" date="2022-06" db="EMBL/GenBank/DDBJ databases">
        <title>Vallitalea longa sp. nov., an anaerobic bacterium isolated from marine sediment.</title>
        <authorList>
            <person name="Hirano S."/>
            <person name="Terahara T."/>
            <person name="Mori K."/>
            <person name="Hamada M."/>
            <person name="Matsumoto R."/>
            <person name="Kobayashi T."/>
        </authorList>
    </citation>
    <scope>NUCLEOTIDE SEQUENCE</scope>
    <source>
        <strain evidence="6">SH18-1</strain>
    </source>
</reference>